<dbReference type="Proteomes" id="UP000054485">
    <property type="component" value="Unassembled WGS sequence"/>
</dbReference>
<evidence type="ECO:0000313" key="2">
    <source>
        <dbReference type="Proteomes" id="UP000054485"/>
    </source>
</evidence>
<reference evidence="2" key="2">
    <citation type="submission" date="2015-01" db="EMBL/GenBank/DDBJ databases">
        <title>Evolutionary Origins and Diversification of the Mycorrhizal Mutualists.</title>
        <authorList>
            <consortium name="DOE Joint Genome Institute"/>
            <consortium name="Mycorrhizal Genomics Consortium"/>
            <person name="Kohler A."/>
            <person name="Kuo A."/>
            <person name="Nagy L.G."/>
            <person name="Floudas D."/>
            <person name="Copeland A."/>
            <person name="Barry K.W."/>
            <person name="Cichocki N."/>
            <person name="Veneault-Fourrey C."/>
            <person name="LaButti K."/>
            <person name="Lindquist E.A."/>
            <person name="Lipzen A."/>
            <person name="Lundell T."/>
            <person name="Morin E."/>
            <person name="Murat C."/>
            <person name="Riley R."/>
            <person name="Ohm R."/>
            <person name="Sun H."/>
            <person name="Tunlid A."/>
            <person name="Henrissat B."/>
            <person name="Grigoriev I.V."/>
            <person name="Hibbett D.S."/>
            <person name="Martin F."/>
        </authorList>
    </citation>
    <scope>NUCLEOTIDE SEQUENCE [LARGE SCALE GENOMIC DNA]</scope>
    <source>
        <strain evidence="2">UH-Slu-Lm8-n1</strain>
    </source>
</reference>
<dbReference type="HOGENOM" id="CLU_2160087_0_0_1"/>
<dbReference type="AlphaFoldDB" id="A0A0D0BUA7"/>
<dbReference type="EMBL" id="KN835134">
    <property type="protein sequence ID" value="KIK49137.1"/>
    <property type="molecule type" value="Genomic_DNA"/>
</dbReference>
<protein>
    <submittedName>
        <fullName evidence="1">Uncharacterized protein</fullName>
    </submittedName>
</protein>
<reference evidence="1 2" key="1">
    <citation type="submission" date="2014-04" db="EMBL/GenBank/DDBJ databases">
        <authorList>
            <consortium name="DOE Joint Genome Institute"/>
            <person name="Kuo A."/>
            <person name="Ruytinx J."/>
            <person name="Rineau F."/>
            <person name="Colpaert J."/>
            <person name="Kohler A."/>
            <person name="Nagy L.G."/>
            <person name="Floudas D."/>
            <person name="Copeland A."/>
            <person name="Barry K.W."/>
            <person name="Cichocki N."/>
            <person name="Veneault-Fourrey C."/>
            <person name="LaButti K."/>
            <person name="Lindquist E.A."/>
            <person name="Lipzen A."/>
            <person name="Lundell T."/>
            <person name="Morin E."/>
            <person name="Murat C."/>
            <person name="Sun H."/>
            <person name="Tunlid A."/>
            <person name="Henrissat B."/>
            <person name="Grigoriev I.V."/>
            <person name="Hibbett D.S."/>
            <person name="Martin F."/>
            <person name="Nordberg H.P."/>
            <person name="Cantor M.N."/>
            <person name="Hua S.X."/>
        </authorList>
    </citation>
    <scope>NUCLEOTIDE SEQUENCE [LARGE SCALE GENOMIC DNA]</scope>
    <source>
        <strain evidence="1 2">UH-Slu-Lm8-n1</strain>
    </source>
</reference>
<evidence type="ECO:0000313" key="1">
    <source>
        <dbReference type="EMBL" id="KIK49137.1"/>
    </source>
</evidence>
<dbReference type="InParanoid" id="A0A0D0BUA7"/>
<proteinExistence type="predicted"/>
<accession>A0A0D0BUA7</accession>
<name>A0A0D0BUA7_9AGAM</name>
<sequence>MKPGCITSMIHPSGHPFDSKHACASDAHCGCGMRAFQDPLYLASHSIASTFSSKWISMRLLPPCGIVDSISMHRIVTSTIPRRLKIIDSDCRVPLIKLSRKLLSRVRTKWC</sequence>
<keyword evidence="2" id="KW-1185">Reference proteome</keyword>
<gene>
    <name evidence="1" type="ORF">CY34DRAFT_436252</name>
</gene>
<organism evidence="1 2">
    <name type="scientific">Suillus luteus UH-Slu-Lm8-n1</name>
    <dbReference type="NCBI Taxonomy" id="930992"/>
    <lineage>
        <taxon>Eukaryota</taxon>
        <taxon>Fungi</taxon>
        <taxon>Dikarya</taxon>
        <taxon>Basidiomycota</taxon>
        <taxon>Agaricomycotina</taxon>
        <taxon>Agaricomycetes</taxon>
        <taxon>Agaricomycetidae</taxon>
        <taxon>Boletales</taxon>
        <taxon>Suillineae</taxon>
        <taxon>Suillaceae</taxon>
        <taxon>Suillus</taxon>
    </lineage>
</organism>